<reference evidence="1" key="1">
    <citation type="submission" date="2023-06" db="EMBL/GenBank/DDBJ databases">
        <title>Genome-scale phylogeny and comparative genomics of the fungal order Sordariales.</title>
        <authorList>
            <consortium name="Lawrence Berkeley National Laboratory"/>
            <person name="Hensen N."/>
            <person name="Bonometti L."/>
            <person name="Westerberg I."/>
            <person name="Brannstrom I.O."/>
            <person name="Guillou S."/>
            <person name="Cros-Aarteil S."/>
            <person name="Calhoun S."/>
            <person name="Haridas S."/>
            <person name="Kuo A."/>
            <person name="Mondo S."/>
            <person name="Pangilinan J."/>
            <person name="Riley R."/>
            <person name="LaButti K."/>
            <person name="Andreopoulos B."/>
            <person name="Lipzen A."/>
            <person name="Chen C."/>
            <person name="Yanf M."/>
            <person name="Daum C."/>
            <person name="Ng V."/>
            <person name="Clum A."/>
            <person name="Steindorff A."/>
            <person name="Ohm R."/>
            <person name="Martin F."/>
            <person name="Silar P."/>
            <person name="Natvig D."/>
            <person name="Lalanne C."/>
            <person name="Gautier V."/>
            <person name="Ament-velasquez S.L."/>
            <person name="Kruys A."/>
            <person name="Hutchinson M.I."/>
            <person name="Powell A.J."/>
            <person name="Barry K."/>
            <person name="Miller A.N."/>
            <person name="Grigoriev I.V."/>
            <person name="Debuchy R."/>
            <person name="Gladieux P."/>
            <person name="Thoren M.H."/>
            <person name="Johannesson H."/>
        </authorList>
    </citation>
    <scope>NUCLEOTIDE SEQUENCE</scope>
    <source>
        <strain evidence="1">SMH3391-2</strain>
    </source>
</reference>
<evidence type="ECO:0000313" key="1">
    <source>
        <dbReference type="EMBL" id="KAK0624539.1"/>
    </source>
</evidence>
<evidence type="ECO:0000313" key="2">
    <source>
        <dbReference type="Proteomes" id="UP001174934"/>
    </source>
</evidence>
<sequence length="146" mass="15800">MASSSPAKPTVARYFGQTSLKELMELERNASNATGRQLAKAAYYLQHAFTGQYYAWFGAWALRLRGSRRDTSDIDLSVLLEDIGQVRELFLAMHDSRILVTLRASSVPRPPFDASCSAETRATGGGGGGGGLSLEDVVAMKLNGRN</sequence>
<accession>A0AA39WZK1</accession>
<proteinExistence type="predicted"/>
<keyword evidence="2" id="KW-1185">Reference proteome</keyword>
<gene>
    <name evidence="1" type="ORF">B0T17DRAFT_638128</name>
</gene>
<protein>
    <submittedName>
        <fullName evidence="1">Uncharacterized protein</fullName>
    </submittedName>
</protein>
<organism evidence="1 2">
    <name type="scientific">Bombardia bombarda</name>
    <dbReference type="NCBI Taxonomy" id="252184"/>
    <lineage>
        <taxon>Eukaryota</taxon>
        <taxon>Fungi</taxon>
        <taxon>Dikarya</taxon>
        <taxon>Ascomycota</taxon>
        <taxon>Pezizomycotina</taxon>
        <taxon>Sordariomycetes</taxon>
        <taxon>Sordariomycetidae</taxon>
        <taxon>Sordariales</taxon>
        <taxon>Lasiosphaeriaceae</taxon>
        <taxon>Bombardia</taxon>
    </lineage>
</organism>
<comment type="caution">
    <text evidence="1">The sequence shown here is derived from an EMBL/GenBank/DDBJ whole genome shotgun (WGS) entry which is preliminary data.</text>
</comment>
<dbReference type="Proteomes" id="UP001174934">
    <property type="component" value="Unassembled WGS sequence"/>
</dbReference>
<dbReference type="AlphaFoldDB" id="A0AA39WZK1"/>
<dbReference type="EMBL" id="JAULSR010000003">
    <property type="protein sequence ID" value="KAK0624539.1"/>
    <property type="molecule type" value="Genomic_DNA"/>
</dbReference>
<name>A0AA39WZK1_9PEZI</name>